<keyword evidence="3" id="KW-1003">Cell membrane</keyword>
<keyword evidence="6 10" id="KW-0812">Transmembrane</keyword>
<comment type="caution">
    <text evidence="11">The sequence shown here is derived from an EMBL/GenBank/DDBJ whole genome shotgun (WGS) entry which is preliminary data.</text>
</comment>
<dbReference type="PANTHER" id="PTHR37468:SF1">
    <property type="entry name" value="SULFATE TRANSPORTER CYSZ"/>
    <property type="match status" value="1"/>
</dbReference>
<keyword evidence="4" id="KW-0997">Cell inner membrane</keyword>
<keyword evidence="2" id="KW-0813">Transport</keyword>
<protein>
    <submittedName>
        <fullName evidence="11">EI24 domain-containing protein</fullName>
    </submittedName>
</protein>
<feature type="transmembrane region" description="Helical" evidence="10">
    <location>
        <begin position="146"/>
        <end position="176"/>
    </location>
</feature>
<evidence type="ECO:0000256" key="10">
    <source>
        <dbReference type="SAM" id="Phobius"/>
    </source>
</evidence>
<accession>A0ABR7Q9I5</accession>
<dbReference type="EMBL" id="JACGWS010000006">
    <property type="protein sequence ID" value="MBC8755220.1"/>
    <property type="molecule type" value="Genomic_DNA"/>
</dbReference>
<evidence type="ECO:0000313" key="11">
    <source>
        <dbReference type="EMBL" id="MBC8755220.1"/>
    </source>
</evidence>
<evidence type="ECO:0000256" key="1">
    <source>
        <dbReference type="ARBA" id="ARBA00004141"/>
    </source>
</evidence>
<organism evidence="11 12">
    <name type="scientific">Kordia aestuariivivens</name>
    <dbReference type="NCBI Taxonomy" id="2759037"/>
    <lineage>
        <taxon>Bacteria</taxon>
        <taxon>Pseudomonadati</taxon>
        <taxon>Bacteroidota</taxon>
        <taxon>Flavobacteriia</taxon>
        <taxon>Flavobacteriales</taxon>
        <taxon>Flavobacteriaceae</taxon>
        <taxon>Kordia</taxon>
    </lineage>
</organism>
<evidence type="ECO:0000256" key="7">
    <source>
        <dbReference type="ARBA" id="ARBA00022989"/>
    </source>
</evidence>
<keyword evidence="7 10" id="KW-1133">Transmembrane helix</keyword>
<keyword evidence="8" id="KW-0764">Sulfate transport</keyword>
<evidence type="ECO:0000256" key="6">
    <source>
        <dbReference type="ARBA" id="ARBA00022692"/>
    </source>
</evidence>
<evidence type="ECO:0000256" key="3">
    <source>
        <dbReference type="ARBA" id="ARBA00022475"/>
    </source>
</evidence>
<keyword evidence="5" id="KW-0028">Amino-acid biosynthesis</keyword>
<dbReference type="PANTHER" id="PTHR37468">
    <property type="entry name" value="SULFATE TRANSPORTER CYSZ"/>
    <property type="match status" value="1"/>
</dbReference>
<dbReference type="Pfam" id="PF07264">
    <property type="entry name" value="EI24"/>
    <property type="match status" value="1"/>
</dbReference>
<evidence type="ECO:0000256" key="4">
    <source>
        <dbReference type="ARBA" id="ARBA00022519"/>
    </source>
</evidence>
<keyword evidence="12" id="KW-1185">Reference proteome</keyword>
<comment type="subcellular location">
    <subcellularLocation>
        <location evidence="1">Membrane</location>
        <topology evidence="1">Multi-pass membrane protein</topology>
    </subcellularLocation>
</comment>
<feature type="transmembrane region" description="Helical" evidence="10">
    <location>
        <begin position="69"/>
        <end position="90"/>
    </location>
</feature>
<evidence type="ECO:0000256" key="8">
    <source>
        <dbReference type="ARBA" id="ARBA00023032"/>
    </source>
</evidence>
<feature type="transmembrane region" description="Helical" evidence="10">
    <location>
        <begin position="27"/>
        <end position="49"/>
    </location>
</feature>
<reference evidence="11 12" key="1">
    <citation type="submission" date="2020-07" db="EMBL/GenBank/DDBJ databases">
        <title>Description of Kordia aestuariivivens sp. nov., isolated from a tidal flat.</title>
        <authorList>
            <person name="Park S."/>
            <person name="Yoon J.-H."/>
        </authorList>
    </citation>
    <scope>NUCLEOTIDE SEQUENCE [LARGE SCALE GENOMIC DNA]</scope>
    <source>
        <strain evidence="11 12">YSTF-M3</strain>
    </source>
</reference>
<gene>
    <name evidence="11" type="ORF">H2O64_11085</name>
</gene>
<sequence length="256" mass="28932">MIKDIFNGIQAYFSAYTLLNKLNLWRFFVVPIGISFLLGIFIIFTAYGLSDDLGNYIASIWGFTWGKQTVTTISHFIGGLIVLAIGIVIFKHVLMAIVSPFMGPISEKIEQHFLGTIHKRGKGLKAQTSAFARGIRLNIRNLIVEILWIIPFFIFSFIPVIGIVFLFLIFFIQAYYAGFGNMDYTLERYFPYKKSVEFVRNHRGIAIGNGIVFMLILLIPIVGILIVLPLSVVASTITTLKALHPEKFNKKKTTLQ</sequence>
<dbReference type="Proteomes" id="UP000619238">
    <property type="component" value="Unassembled WGS sequence"/>
</dbReference>
<evidence type="ECO:0000256" key="2">
    <source>
        <dbReference type="ARBA" id="ARBA00022448"/>
    </source>
</evidence>
<dbReference type="InterPro" id="IPR050480">
    <property type="entry name" value="CysZ-like"/>
</dbReference>
<dbReference type="RefSeq" id="WP_187562271.1">
    <property type="nucleotide sequence ID" value="NZ_JACGWS010000006.1"/>
</dbReference>
<evidence type="ECO:0000256" key="5">
    <source>
        <dbReference type="ARBA" id="ARBA00022605"/>
    </source>
</evidence>
<feature type="transmembrane region" description="Helical" evidence="10">
    <location>
        <begin position="210"/>
        <end position="243"/>
    </location>
</feature>
<evidence type="ECO:0000256" key="9">
    <source>
        <dbReference type="ARBA" id="ARBA00023136"/>
    </source>
</evidence>
<evidence type="ECO:0000313" key="12">
    <source>
        <dbReference type="Proteomes" id="UP000619238"/>
    </source>
</evidence>
<proteinExistence type="predicted"/>
<name>A0ABR7Q9I5_9FLAO</name>
<dbReference type="InterPro" id="IPR059112">
    <property type="entry name" value="CysZ/EI24"/>
</dbReference>
<keyword evidence="9 10" id="KW-0472">Membrane</keyword>